<gene>
    <name evidence="3" type="ORF">SCD92_09205</name>
</gene>
<sequence length="145" mass="17328">MRFAWKIIIWLLIVYPAMGVAELYRWTDENGKVHFSDRKPNDVVAADQIDQDLKPVNVDESRHETQKLRNVFPDRDDSRQRQAANKKKAEQQRRTDAQCSQMREHLRKIKGPVYFVDEEGNEFDISERERKERQKKLEQLIVENC</sequence>
<evidence type="ECO:0000259" key="2">
    <source>
        <dbReference type="Pfam" id="PF13511"/>
    </source>
</evidence>
<feature type="region of interest" description="Disordered" evidence="1">
    <location>
        <begin position="48"/>
        <end position="102"/>
    </location>
</feature>
<organism evidence="3 4">
    <name type="scientific">Gilvimarinus gilvus</name>
    <dbReference type="NCBI Taxonomy" id="3058038"/>
    <lineage>
        <taxon>Bacteria</taxon>
        <taxon>Pseudomonadati</taxon>
        <taxon>Pseudomonadota</taxon>
        <taxon>Gammaproteobacteria</taxon>
        <taxon>Cellvibrionales</taxon>
        <taxon>Cellvibrionaceae</taxon>
        <taxon>Gilvimarinus</taxon>
    </lineage>
</organism>
<dbReference type="Proteomes" id="UP001273505">
    <property type="component" value="Unassembled WGS sequence"/>
</dbReference>
<feature type="compositionally biased region" description="Basic and acidic residues" evidence="1">
    <location>
        <begin position="87"/>
        <end position="96"/>
    </location>
</feature>
<feature type="domain" description="DUF4124" evidence="2">
    <location>
        <begin position="11"/>
        <end position="52"/>
    </location>
</feature>
<keyword evidence="4" id="KW-1185">Reference proteome</keyword>
<dbReference type="InterPro" id="IPR025392">
    <property type="entry name" value="DUF4124"/>
</dbReference>
<evidence type="ECO:0000313" key="3">
    <source>
        <dbReference type="EMBL" id="MDX6849537.1"/>
    </source>
</evidence>
<protein>
    <submittedName>
        <fullName evidence="3">DUF4124 domain-containing protein</fullName>
    </submittedName>
</protein>
<dbReference type="Pfam" id="PF13511">
    <property type="entry name" value="DUF4124"/>
    <property type="match status" value="1"/>
</dbReference>
<reference evidence="3 4" key="1">
    <citation type="submission" date="2023-11" db="EMBL/GenBank/DDBJ databases">
        <title>Gilvimarinus fulvus sp. nov., isolated from the surface of Kelp.</title>
        <authorList>
            <person name="Sun Y.Y."/>
            <person name="Gong Y."/>
            <person name="Du Z.J."/>
        </authorList>
    </citation>
    <scope>NUCLEOTIDE SEQUENCE [LARGE SCALE GENOMIC DNA]</scope>
    <source>
        <strain evidence="3 4">SDUM040013</strain>
    </source>
</reference>
<evidence type="ECO:0000313" key="4">
    <source>
        <dbReference type="Proteomes" id="UP001273505"/>
    </source>
</evidence>
<proteinExistence type="predicted"/>
<name>A0ABU4RXC1_9GAMM</name>
<comment type="caution">
    <text evidence="3">The sequence shown here is derived from an EMBL/GenBank/DDBJ whole genome shotgun (WGS) entry which is preliminary data.</text>
</comment>
<dbReference type="EMBL" id="JAXAFO010000013">
    <property type="protein sequence ID" value="MDX6849537.1"/>
    <property type="molecule type" value="Genomic_DNA"/>
</dbReference>
<accession>A0ABU4RXC1</accession>
<dbReference type="RefSeq" id="WP_302724795.1">
    <property type="nucleotide sequence ID" value="NZ_JAULRU010000823.1"/>
</dbReference>
<evidence type="ECO:0000256" key="1">
    <source>
        <dbReference type="SAM" id="MobiDB-lite"/>
    </source>
</evidence>
<feature type="compositionally biased region" description="Basic and acidic residues" evidence="1">
    <location>
        <begin position="51"/>
        <end position="80"/>
    </location>
</feature>